<dbReference type="PANTHER" id="PTHR10366">
    <property type="entry name" value="NAD DEPENDENT EPIMERASE/DEHYDRATASE"/>
    <property type="match status" value="1"/>
</dbReference>
<dbReference type="GO" id="GO:0016616">
    <property type="term" value="F:oxidoreductase activity, acting on the CH-OH group of donors, NAD or NADP as acceptor"/>
    <property type="evidence" value="ECO:0007669"/>
    <property type="project" value="TreeGrafter"/>
</dbReference>
<reference evidence="4 5" key="1">
    <citation type="submission" date="2016-02" db="EMBL/GenBank/DDBJ databases">
        <title>Biosynthesis of antibiotic leucinostatins and their inhibition on Phytophthora in bio-control Purpureocillium lilacinum.</title>
        <authorList>
            <person name="Wang G."/>
            <person name="Liu Z."/>
            <person name="Lin R."/>
            <person name="Li E."/>
            <person name="Mao Z."/>
            <person name="Ling J."/>
            <person name="Yin W."/>
            <person name="Xie B."/>
        </authorList>
    </citation>
    <scope>NUCLEOTIDE SEQUENCE [LARGE SCALE GENOMIC DNA]</scope>
    <source>
        <strain evidence="4">PLFJ-1</strain>
    </source>
</reference>
<dbReference type="KEGG" id="plj:28893205"/>
<dbReference type="EMBL" id="LSBI01000021">
    <property type="protein sequence ID" value="OAQ69587.1"/>
    <property type="molecule type" value="Genomic_DNA"/>
</dbReference>
<evidence type="ECO:0000256" key="1">
    <source>
        <dbReference type="ARBA" id="ARBA00023002"/>
    </source>
</evidence>
<evidence type="ECO:0000256" key="2">
    <source>
        <dbReference type="ARBA" id="ARBA00023445"/>
    </source>
</evidence>
<evidence type="ECO:0000313" key="5">
    <source>
        <dbReference type="Proteomes" id="UP000078340"/>
    </source>
</evidence>
<dbReference type="Pfam" id="PF01370">
    <property type="entry name" value="Epimerase"/>
    <property type="match status" value="1"/>
</dbReference>
<dbReference type="SUPFAM" id="SSF51735">
    <property type="entry name" value="NAD(P)-binding Rossmann-fold domains"/>
    <property type="match status" value="1"/>
</dbReference>
<dbReference type="InterPro" id="IPR050425">
    <property type="entry name" value="NAD(P)_dehydrat-like"/>
</dbReference>
<accession>A0A179FW43</accession>
<comment type="caution">
    <text evidence="4">The sequence shown here is derived from an EMBL/GenBank/DDBJ whole genome shotgun (WGS) entry which is preliminary data.</text>
</comment>
<dbReference type="InterPro" id="IPR036291">
    <property type="entry name" value="NAD(P)-bd_dom_sf"/>
</dbReference>
<dbReference type="InterPro" id="IPR001509">
    <property type="entry name" value="Epimerase_deHydtase"/>
</dbReference>
<dbReference type="STRING" id="33203.A0A179FW43"/>
<protein>
    <submittedName>
        <fullName evidence="4">Nad dependent epimerase protein</fullName>
    </submittedName>
</protein>
<feature type="domain" description="NAD-dependent epimerase/dehydratase" evidence="3">
    <location>
        <begin position="7"/>
        <end position="259"/>
    </location>
</feature>
<dbReference type="Gene3D" id="3.40.50.720">
    <property type="entry name" value="NAD(P)-binding Rossmann-like Domain"/>
    <property type="match status" value="1"/>
</dbReference>
<gene>
    <name evidence="4" type="ORF">VFPFJ_11089</name>
</gene>
<comment type="similarity">
    <text evidence="2">Belongs to the NAD(P)-dependent epimerase/dehydratase family. Dihydroflavonol-4-reductase subfamily.</text>
</comment>
<proteinExistence type="inferred from homology"/>
<evidence type="ECO:0000313" key="4">
    <source>
        <dbReference type="EMBL" id="OAQ69587.1"/>
    </source>
</evidence>
<dbReference type="GeneID" id="28893205"/>
<name>A0A179FW43_PURLI</name>
<sequence>MAAETLLITGASGYLGGHLIKAALEKGYNVRATARSDSSAKKIAAQFPQSAAQLSYAIVPDITNFKSYEQALRGISGVVHSASPFVLKPEDNIKDLLEPAIQGSLAILKAAQQWGDSVKRIVVTSSHASVCDLSKGKRPGYVYNEKDWNPVTFEEASTADGVVAYCASKAVAERAMWDWMTENRPNFDLVTVTPPWIFGPYATELTTTKRLSESIQILYDLLKAEDIPPFDFGGFADVREVAAAHILSFETPEAGGHRFWVGQNFNYQTAVDAARTQLPELSQRLPEGRPGFVEPTYTVDGSKAARVLGLKYRPLAETMKDTYVQLLHAEKLEGPSAAA</sequence>
<dbReference type="AlphaFoldDB" id="A0A179FW43"/>
<keyword evidence="1" id="KW-0560">Oxidoreductase</keyword>
<dbReference type="PANTHER" id="PTHR10366:SF564">
    <property type="entry name" value="STEROL-4-ALPHA-CARBOXYLATE 3-DEHYDROGENASE, DECARBOXYLATING"/>
    <property type="match status" value="1"/>
</dbReference>
<dbReference type="Proteomes" id="UP000078340">
    <property type="component" value="Unassembled WGS sequence"/>
</dbReference>
<dbReference type="OMA" id="PWIFGPY"/>
<organism evidence="4 5">
    <name type="scientific">Purpureocillium lilacinum</name>
    <name type="common">Paecilomyces lilacinus</name>
    <dbReference type="NCBI Taxonomy" id="33203"/>
    <lineage>
        <taxon>Eukaryota</taxon>
        <taxon>Fungi</taxon>
        <taxon>Dikarya</taxon>
        <taxon>Ascomycota</taxon>
        <taxon>Pezizomycotina</taxon>
        <taxon>Sordariomycetes</taxon>
        <taxon>Hypocreomycetidae</taxon>
        <taxon>Hypocreales</taxon>
        <taxon>Ophiocordycipitaceae</taxon>
        <taxon>Purpureocillium</taxon>
    </lineage>
</organism>
<evidence type="ECO:0000259" key="3">
    <source>
        <dbReference type="Pfam" id="PF01370"/>
    </source>
</evidence>